<sequence>MENEVSKLDTPCWNGQTCLGSSEWLAENVKGIDQKVKEMLQLIEHDEDFLLEKVDSNHPKQPELIARIKEISHRHHLLADHYNKLTGELNSYSQSPSEMKNIEKTTFNPQLTPPFLTPMVKLRMNNVEGQVVGSDLSLSSGGGISDTTPNEGSEFSLLSSDSDSETYVSCANDRSSSLPSGKMLKHEIVNMGTDISEMESVIAQTEQEQTYDPIKVGGFGGYEMLLSRISDYEKELKVSNEKLLFAEEEIAKLKSELQNNETVMVKLGSIEAQLLSAKNQIKLQEAETEKENEKSLMLQRRIVDLEDELESKKKQLQELQDCVNNYTVELSNRDLEIQKLNAELQDASENFALDKWQFESTVSKLSERLIFHEARTKELQTQCELLSDENKKREAEKVEMQRKQEALKISWQVDIAHVRVELSEKDVQVNTLNENLDELKLKYDMLMAEKDGVNAKLQTLNADISCRDDQIQRLEHNLHELHCENKRLSAGSARTNKLTAELKSRIDELEKELRMQAVLISDMAEEKREAIRQLCVSIDYFRCAYEELRGAYVIRKRPTAMVS</sequence>
<keyword evidence="1 3" id="KW-0175">Coiled coil</keyword>
<dbReference type="Pfam" id="PF07765">
    <property type="entry name" value="KIP1"/>
    <property type="match status" value="1"/>
</dbReference>
<accession>A0ABR0UHN1</accession>
<dbReference type="InterPro" id="IPR051861">
    <property type="entry name" value="NET_actin-binding_domain"/>
</dbReference>
<evidence type="ECO:0000259" key="5">
    <source>
        <dbReference type="PROSITE" id="PS51774"/>
    </source>
</evidence>
<evidence type="ECO:0000256" key="3">
    <source>
        <dbReference type="SAM" id="Coils"/>
    </source>
</evidence>
<dbReference type="PANTHER" id="PTHR32258:SF14">
    <property type="entry name" value="GB|AAF19561.1"/>
    <property type="match status" value="1"/>
</dbReference>
<keyword evidence="7" id="KW-1185">Reference proteome</keyword>
<feature type="coiled-coil region" evidence="3">
    <location>
        <begin position="222"/>
        <end position="350"/>
    </location>
</feature>
<protein>
    <recommendedName>
        <fullName evidence="5">NAB domain-containing protein</fullName>
    </recommendedName>
</protein>
<evidence type="ECO:0000313" key="7">
    <source>
        <dbReference type="Proteomes" id="UP001318860"/>
    </source>
</evidence>
<name>A0ABR0UHN1_REHGL</name>
<dbReference type="PROSITE" id="PS51774">
    <property type="entry name" value="NAB"/>
    <property type="match status" value="1"/>
</dbReference>
<reference evidence="6 7" key="1">
    <citation type="journal article" date="2021" name="Comput. Struct. Biotechnol. J.">
        <title>De novo genome assembly of the potent medicinal plant Rehmannia glutinosa using nanopore technology.</title>
        <authorList>
            <person name="Ma L."/>
            <person name="Dong C."/>
            <person name="Song C."/>
            <person name="Wang X."/>
            <person name="Zheng X."/>
            <person name="Niu Y."/>
            <person name="Chen S."/>
            <person name="Feng W."/>
        </authorList>
    </citation>
    <scope>NUCLEOTIDE SEQUENCE [LARGE SCALE GENOMIC DNA]</scope>
    <source>
        <strain evidence="6">DH-2019</strain>
    </source>
</reference>
<evidence type="ECO:0000313" key="6">
    <source>
        <dbReference type="EMBL" id="KAK6121956.1"/>
    </source>
</evidence>
<dbReference type="Proteomes" id="UP001318860">
    <property type="component" value="Unassembled WGS sequence"/>
</dbReference>
<evidence type="ECO:0000256" key="1">
    <source>
        <dbReference type="ARBA" id="ARBA00023054"/>
    </source>
</evidence>
<comment type="caution">
    <text evidence="6">The sequence shown here is derived from an EMBL/GenBank/DDBJ whole genome shotgun (WGS) entry which is preliminary data.</text>
</comment>
<feature type="coiled-coil region" evidence="3">
    <location>
        <begin position="376"/>
        <end position="526"/>
    </location>
</feature>
<feature type="region of interest" description="Disordered" evidence="4">
    <location>
        <begin position="138"/>
        <end position="159"/>
    </location>
</feature>
<proteinExistence type="inferred from homology"/>
<comment type="similarity">
    <text evidence="2">Belongs to the NET family.</text>
</comment>
<dbReference type="EMBL" id="JABTTQ020002819">
    <property type="protein sequence ID" value="KAK6121956.1"/>
    <property type="molecule type" value="Genomic_DNA"/>
</dbReference>
<evidence type="ECO:0000256" key="4">
    <source>
        <dbReference type="SAM" id="MobiDB-lite"/>
    </source>
</evidence>
<dbReference type="InterPro" id="IPR011684">
    <property type="entry name" value="NAB"/>
</dbReference>
<gene>
    <name evidence="6" type="ORF">DH2020_044295</name>
</gene>
<dbReference type="PANTHER" id="PTHR32258">
    <property type="entry name" value="PROTEIN NETWORKED 4A"/>
    <property type="match status" value="1"/>
</dbReference>
<feature type="domain" description="NAB" evidence="5">
    <location>
        <begin position="9"/>
        <end position="89"/>
    </location>
</feature>
<evidence type="ECO:0000256" key="2">
    <source>
        <dbReference type="ARBA" id="ARBA00038006"/>
    </source>
</evidence>
<organism evidence="6 7">
    <name type="scientific">Rehmannia glutinosa</name>
    <name type="common">Chinese foxglove</name>
    <dbReference type="NCBI Taxonomy" id="99300"/>
    <lineage>
        <taxon>Eukaryota</taxon>
        <taxon>Viridiplantae</taxon>
        <taxon>Streptophyta</taxon>
        <taxon>Embryophyta</taxon>
        <taxon>Tracheophyta</taxon>
        <taxon>Spermatophyta</taxon>
        <taxon>Magnoliopsida</taxon>
        <taxon>eudicotyledons</taxon>
        <taxon>Gunneridae</taxon>
        <taxon>Pentapetalae</taxon>
        <taxon>asterids</taxon>
        <taxon>lamiids</taxon>
        <taxon>Lamiales</taxon>
        <taxon>Orobanchaceae</taxon>
        <taxon>Rehmannieae</taxon>
        <taxon>Rehmannia</taxon>
    </lineage>
</organism>